<dbReference type="InterPro" id="IPR021393">
    <property type="entry name" value="DUF3034"/>
</dbReference>
<dbReference type="Pfam" id="PF11231">
    <property type="entry name" value="DUF3034"/>
    <property type="match status" value="1"/>
</dbReference>
<dbReference type="Proteomes" id="UP001595462">
    <property type="component" value="Unassembled WGS sequence"/>
</dbReference>
<comment type="caution">
    <text evidence="1">The sequence shown here is derived from an EMBL/GenBank/DDBJ whole genome shotgun (WGS) entry which is preliminary data.</text>
</comment>
<gene>
    <name evidence="1" type="ORF">ACFOSU_01375</name>
</gene>
<sequence length="293" mass="31569">MKHARLLTLRRRAKITVLLSTAAVLGLMPLLSAHAEGSRLWATGGITNINGSAGGGITTWAVLNGYASDTETTANASVSHVGVDDFGLNTASIGVNWANRLAVTVSHSKLDVQPLHTDIRQQTVGLKLRLAGEALYDRFGQYSAGVQYTHNSDFAIPHALGARNDSGVDFYLAATKVVLDGFLSRNVLLNATARATRANQLGLLGFGSEHDNGYDLVGEFSAGVFLNRKWLVGAEYRQKPNNLQTVDEDDWKSVYLVYAPSRYLALSMAYVDLGSIAGLDDQNGYFVSLQTGF</sequence>
<organism evidence="1 2">
    <name type="scientific">Salinisphaera aquimarina</name>
    <dbReference type="NCBI Taxonomy" id="2094031"/>
    <lineage>
        <taxon>Bacteria</taxon>
        <taxon>Pseudomonadati</taxon>
        <taxon>Pseudomonadota</taxon>
        <taxon>Gammaproteobacteria</taxon>
        <taxon>Salinisphaerales</taxon>
        <taxon>Salinisphaeraceae</taxon>
        <taxon>Salinisphaera</taxon>
    </lineage>
</organism>
<evidence type="ECO:0000313" key="2">
    <source>
        <dbReference type="Proteomes" id="UP001595462"/>
    </source>
</evidence>
<proteinExistence type="predicted"/>
<dbReference type="RefSeq" id="WP_380685693.1">
    <property type="nucleotide sequence ID" value="NZ_JBHRSS010000001.1"/>
</dbReference>
<evidence type="ECO:0000313" key="1">
    <source>
        <dbReference type="EMBL" id="MFC3102535.1"/>
    </source>
</evidence>
<reference evidence="2" key="1">
    <citation type="journal article" date="2019" name="Int. J. Syst. Evol. Microbiol.">
        <title>The Global Catalogue of Microorganisms (GCM) 10K type strain sequencing project: providing services to taxonomists for standard genome sequencing and annotation.</title>
        <authorList>
            <consortium name="The Broad Institute Genomics Platform"/>
            <consortium name="The Broad Institute Genome Sequencing Center for Infectious Disease"/>
            <person name="Wu L."/>
            <person name="Ma J."/>
        </authorList>
    </citation>
    <scope>NUCLEOTIDE SEQUENCE [LARGE SCALE GENOMIC DNA]</scope>
    <source>
        <strain evidence="2">KCTC 52640</strain>
    </source>
</reference>
<accession>A0ABV7EL35</accession>
<protein>
    <submittedName>
        <fullName evidence="1">DUF3034 family protein</fullName>
    </submittedName>
</protein>
<keyword evidence="2" id="KW-1185">Reference proteome</keyword>
<name>A0ABV7EL35_9GAMM</name>
<dbReference type="EMBL" id="JBHRSS010000001">
    <property type="protein sequence ID" value="MFC3102535.1"/>
    <property type="molecule type" value="Genomic_DNA"/>
</dbReference>